<comment type="subcellular location">
    <subcellularLocation>
        <location evidence="1">Cell envelope</location>
    </subcellularLocation>
</comment>
<feature type="signal peptide" evidence="6">
    <location>
        <begin position="1"/>
        <end position="23"/>
    </location>
</feature>
<evidence type="ECO:0000256" key="1">
    <source>
        <dbReference type="ARBA" id="ARBA00004196"/>
    </source>
</evidence>
<dbReference type="PANTHER" id="PTHR30532">
    <property type="entry name" value="IRON III DICITRATE-BINDING PERIPLASMIC PROTEIN"/>
    <property type="match status" value="1"/>
</dbReference>
<gene>
    <name evidence="8" type="ORF">SAC06_02900</name>
</gene>
<keyword evidence="4 6" id="KW-0732">Signal</keyword>
<evidence type="ECO:0000256" key="4">
    <source>
        <dbReference type="ARBA" id="ARBA00022729"/>
    </source>
</evidence>
<feature type="domain" description="Fe/B12 periplasmic-binding" evidence="7">
    <location>
        <begin position="68"/>
        <end position="341"/>
    </location>
</feature>
<evidence type="ECO:0000256" key="6">
    <source>
        <dbReference type="SAM" id="SignalP"/>
    </source>
</evidence>
<dbReference type="AlphaFoldDB" id="A0AAU7V8D5"/>
<feature type="region of interest" description="Disordered" evidence="5">
    <location>
        <begin position="25"/>
        <end position="50"/>
    </location>
</feature>
<dbReference type="KEGG" id="sapp:SAC06_02900"/>
<accession>A0AAU7V8D5</accession>
<reference evidence="8" key="1">
    <citation type="submission" date="2023-11" db="EMBL/GenBank/DDBJ databases">
        <title>Scrofimicrobium hongkongense sp. nov., isolated from a patient with peritonitis.</title>
        <authorList>
            <person name="Lao H.Y."/>
            <person name="Wong A.Y.P."/>
            <person name="Ng T.L."/>
            <person name="Wong R.Y.L."/>
            <person name="Yau M.C.Y."/>
            <person name="Lam J.Y.W."/>
            <person name="Siu G.K.H."/>
        </authorList>
    </citation>
    <scope>NUCLEOTIDE SEQUENCE</scope>
    <source>
        <strain evidence="8">R131</strain>
    </source>
</reference>
<evidence type="ECO:0000259" key="7">
    <source>
        <dbReference type="PROSITE" id="PS50983"/>
    </source>
</evidence>
<evidence type="ECO:0000256" key="3">
    <source>
        <dbReference type="ARBA" id="ARBA00022448"/>
    </source>
</evidence>
<evidence type="ECO:0000256" key="2">
    <source>
        <dbReference type="ARBA" id="ARBA00008814"/>
    </source>
</evidence>
<dbReference type="PROSITE" id="PS50983">
    <property type="entry name" value="FE_B12_PBP"/>
    <property type="match status" value="1"/>
</dbReference>
<dbReference type="PANTHER" id="PTHR30532:SF24">
    <property type="entry name" value="FERRIC ENTEROBACTIN-BINDING PERIPLASMIC PROTEIN FEPB"/>
    <property type="match status" value="1"/>
</dbReference>
<feature type="chain" id="PRO_5043952733" evidence="6">
    <location>
        <begin position="24"/>
        <end position="345"/>
    </location>
</feature>
<protein>
    <submittedName>
        <fullName evidence="8">Iron-siderophore ABC transporter substrate-binding protein</fullName>
    </submittedName>
</protein>
<dbReference type="CDD" id="cd01146">
    <property type="entry name" value="FhuD"/>
    <property type="match status" value="1"/>
</dbReference>
<dbReference type="Gene3D" id="3.40.50.1980">
    <property type="entry name" value="Nitrogenase molybdenum iron protein domain"/>
    <property type="match status" value="2"/>
</dbReference>
<dbReference type="InterPro" id="IPR002491">
    <property type="entry name" value="ABC_transptr_periplasmic_BD"/>
</dbReference>
<dbReference type="RefSeq" id="WP_350258723.1">
    <property type="nucleotide sequence ID" value="NZ_CP138335.1"/>
</dbReference>
<dbReference type="GO" id="GO:1901678">
    <property type="term" value="P:iron coordination entity transport"/>
    <property type="evidence" value="ECO:0007669"/>
    <property type="project" value="UniProtKB-ARBA"/>
</dbReference>
<dbReference type="Pfam" id="PF01497">
    <property type="entry name" value="Peripla_BP_2"/>
    <property type="match status" value="1"/>
</dbReference>
<sequence length="345" mass="36047">MQRNKLMSVVAALAIGAVGLAGCSTGGTSAQSEPQSTPQSEPAAAPGRTIDTMFGPVELPNKYPDELKVVALGWSDADAALALGVKPVAVYDWMGFGDEAKGVGPWATELFGEETPTVLPNVDQTVDYEAIAALQPDLILNVRSSGDAEQYEKLSSIAPTVSGPEGTGPFAVDWLTQFSMIAEALGLSEQGTQVLDNAKQKIDDVRNEHPEFAGFTAVVGTKFGDAYGAYLPGDTRWDLLEQLGFILNPAVADLPAQGFFAPISAEQISALEANVAVLFPIGYTLEELESDPLIASLAVVQDGRAVILAEDSPEAKAFSAGSILSVPLAAEDLAPQLAEVVAQAQ</sequence>
<name>A0AAU7V8D5_9ACTO</name>
<proteinExistence type="inferred from homology"/>
<dbReference type="GO" id="GO:0030288">
    <property type="term" value="C:outer membrane-bounded periplasmic space"/>
    <property type="evidence" value="ECO:0007669"/>
    <property type="project" value="TreeGrafter"/>
</dbReference>
<dbReference type="PROSITE" id="PS51257">
    <property type="entry name" value="PROKAR_LIPOPROTEIN"/>
    <property type="match status" value="1"/>
</dbReference>
<comment type="similarity">
    <text evidence="2">Belongs to the bacterial solute-binding protein 8 family.</text>
</comment>
<keyword evidence="3" id="KW-0813">Transport</keyword>
<evidence type="ECO:0000256" key="5">
    <source>
        <dbReference type="SAM" id="MobiDB-lite"/>
    </source>
</evidence>
<feature type="compositionally biased region" description="Polar residues" evidence="5">
    <location>
        <begin position="26"/>
        <end position="40"/>
    </location>
</feature>
<dbReference type="InterPro" id="IPR051313">
    <property type="entry name" value="Bact_iron-sidero_bind"/>
</dbReference>
<evidence type="ECO:0000313" key="8">
    <source>
        <dbReference type="EMBL" id="XBW08523.1"/>
    </source>
</evidence>
<dbReference type="SUPFAM" id="SSF53807">
    <property type="entry name" value="Helical backbone' metal receptor"/>
    <property type="match status" value="1"/>
</dbReference>
<dbReference type="EMBL" id="CP138335">
    <property type="protein sequence ID" value="XBW08523.1"/>
    <property type="molecule type" value="Genomic_DNA"/>
</dbReference>
<organism evidence="8">
    <name type="scientific">Scrofimicrobium appendicitidis</name>
    <dbReference type="NCBI Taxonomy" id="3079930"/>
    <lineage>
        <taxon>Bacteria</taxon>
        <taxon>Bacillati</taxon>
        <taxon>Actinomycetota</taxon>
        <taxon>Actinomycetes</taxon>
        <taxon>Actinomycetales</taxon>
        <taxon>Actinomycetaceae</taxon>
        <taxon>Scrofimicrobium</taxon>
    </lineage>
</organism>